<dbReference type="EMBL" id="AMGX01000002">
    <property type="protein sequence ID" value="EXJ75096.1"/>
    <property type="molecule type" value="Genomic_DNA"/>
</dbReference>
<dbReference type="STRING" id="1182543.W9XDQ4"/>
<comment type="similarity">
    <text evidence="1">Belongs to the RutC family.</text>
</comment>
<proteinExistence type="inferred from homology"/>
<dbReference type="Gene3D" id="3.30.1330.40">
    <property type="entry name" value="RutC-like"/>
    <property type="match status" value="1"/>
</dbReference>
<dbReference type="AlphaFoldDB" id="W9XDQ4"/>
<dbReference type="SUPFAM" id="SSF55298">
    <property type="entry name" value="YjgF-like"/>
    <property type="match status" value="1"/>
</dbReference>
<dbReference type="GeneID" id="19186525"/>
<organism evidence="2 3">
    <name type="scientific">Cladophialophora psammophila CBS 110553</name>
    <dbReference type="NCBI Taxonomy" id="1182543"/>
    <lineage>
        <taxon>Eukaryota</taxon>
        <taxon>Fungi</taxon>
        <taxon>Dikarya</taxon>
        <taxon>Ascomycota</taxon>
        <taxon>Pezizomycotina</taxon>
        <taxon>Eurotiomycetes</taxon>
        <taxon>Chaetothyriomycetidae</taxon>
        <taxon>Chaetothyriales</taxon>
        <taxon>Herpotrichiellaceae</taxon>
        <taxon>Cladophialophora</taxon>
    </lineage>
</organism>
<dbReference type="GO" id="GO:0005739">
    <property type="term" value="C:mitochondrion"/>
    <property type="evidence" value="ECO:0007669"/>
    <property type="project" value="TreeGrafter"/>
</dbReference>
<dbReference type="OrthoDB" id="309640at2759"/>
<dbReference type="HOGENOM" id="CLU_100715_7_2_1"/>
<dbReference type="Pfam" id="PF01042">
    <property type="entry name" value="Ribonuc_L-PSP"/>
    <property type="match status" value="1"/>
</dbReference>
<reference evidence="2 3" key="1">
    <citation type="submission" date="2013-03" db="EMBL/GenBank/DDBJ databases">
        <title>The Genome Sequence of Cladophialophora psammophila CBS 110553.</title>
        <authorList>
            <consortium name="The Broad Institute Genomics Platform"/>
            <person name="Cuomo C."/>
            <person name="de Hoog S."/>
            <person name="Gorbushina A."/>
            <person name="Walker B."/>
            <person name="Young S.K."/>
            <person name="Zeng Q."/>
            <person name="Gargeya S."/>
            <person name="Fitzgerald M."/>
            <person name="Haas B."/>
            <person name="Abouelleil A."/>
            <person name="Allen A.W."/>
            <person name="Alvarado L."/>
            <person name="Arachchi H.M."/>
            <person name="Berlin A.M."/>
            <person name="Chapman S.B."/>
            <person name="Gainer-Dewar J."/>
            <person name="Goldberg J."/>
            <person name="Griggs A."/>
            <person name="Gujja S."/>
            <person name="Hansen M."/>
            <person name="Howarth C."/>
            <person name="Imamovic A."/>
            <person name="Ireland A."/>
            <person name="Larimer J."/>
            <person name="McCowan C."/>
            <person name="Murphy C."/>
            <person name="Pearson M."/>
            <person name="Poon T.W."/>
            <person name="Priest M."/>
            <person name="Roberts A."/>
            <person name="Saif S."/>
            <person name="Shea T."/>
            <person name="Sisk P."/>
            <person name="Sykes S."/>
            <person name="Wortman J."/>
            <person name="Nusbaum C."/>
            <person name="Birren B."/>
        </authorList>
    </citation>
    <scope>NUCLEOTIDE SEQUENCE [LARGE SCALE GENOMIC DNA]</scope>
    <source>
        <strain evidence="2 3">CBS 110553</strain>
    </source>
</reference>
<dbReference type="InterPro" id="IPR035959">
    <property type="entry name" value="RutC-like_sf"/>
</dbReference>
<comment type="caution">
    <text evidence="2">The sequence shown here is derived from an EMBL/GenBank/DDBJ whole genome shotgun (WGS) entry which is preliminary data.</text>
</comment>
<dbReference type="PANTHER" id="PTHR11803:SF42">
    <property type="entry name" value="MMF1"/>
    <property type="match status" value="1"/>
</dbReference>
<dbReference type="CDD" id="cd00448">
    <property type="entry name" value="YjgF_YER057c_UK114_family"/>
    <property type="match status" value="1"/>
</dbReference>
<accession>W9XDQ4</accession>
<dbReference type="GO" id="GO:0019239">
    <property type="term" value="F:deaminase activity"/>
    <property type="evidence" value="ECO:0007669"/>
    <property type="project" value="TreeGrafter"/>
</dbReference>
<dbReference type="FunFam" id="3.30.1330.40:FF:000001">
    <property type="entry name" value="L-PSP family endoribonuclease"/>
    <property type="match status" value="1"/>
</dbReference>
<evidence type="ECO:0000313" key="3">
    <source>
        <dbReference type="Proteomes" id="UP000019471"/>
    </source>
</evidence>
<dbReference type="Proteomes" id="UP000019471">
    <property type="component" value="Unassembled WGS sequence"/>
</dbReference>
<gene>
    <name evidence="2" type="ORF">A1O5_01792</name>
</gene>
<dbReference type="eggNOG" id="KOG2317">
    <property type="taxonomic scope" value="Eukaryota"/>
</dbReference>
<sequence length="132" mass="14457">MSTTESVNVRRNNVVFTDAAPKPLPVFSQAIKTKDTIYVSGTVGIDPHTGDLVSGDIKEQTSQVLKNMKVVLEVAGSGLGRVVKVNVFVTDMRNFEAMNEAYTGAFEDPQPVEFLPNPTLLFLGDLGRQRSW</sequence>
<name>W9XDQ4_9EURO</name>
<protein>
    <submittedName>
        <fullName evidence="2">Endoribonuclease L-PSP</fullName>
    </submittedName>
</protein>
<dbReference type="InterPro" id="IPR006175">
    <property type="entry name" value="YjgF/YER057c/UK114"/>
</dbReference>
<dbReference type="PANTHER" id="PTHR11803">
    <property type="entry name" value="2-IMINOBUTANOATE/2-IMINOPROPANOATE DEAMINASE RIDA"/>
    <property type="match status" value="1"/>
</dbReference>
<evidence type="ECO:0000256" key="1">
    <source>
        <dbReference type="ARBA" id="ARBA00010552"/>
    </source>
</evidence>
<dbReference type="RefSeq" id="XP_007740598.1">
    <property type="nucleotide sequence ID" value="XM_007742408.1"/>
</dbReference>
<evidence type="ECO:0000313" key="2">
    <source>
        <dbReference type="EMBL" id="EXJ75096.1"/>
    </source>
</evidence>
<keyword evidence="3" id="KW-1185">Reference proteome</keyword>
<dbReference type="GO" id="GO:0005829">
    <property type="term" value="C:cytosol"/>
    <property type="evidence" value="ECO:0007669"/>
    <property type="project" value="TreeGrafter"/>
</dbReference>